<dbReference type="EMBL" id="MU155184">
    <property type="protein sequence ID" value="KAF9481073.1"/>
    <property type="molecule type" value="Genomic_DNA"/>
</dbReference>
<evidence type="ECO:0000313" key="3">
    <source>
        <dbReference type="EMBL" id="KAF9481073.1"/>
    </source>
</evidence>
<evidence type="ECO:0000313" key="4">
    <source>
        <dbReference type="Proteomes" id="UP000807469"/>
    </source>
</evidence>
<proteinExistence type="predicted"/>
<feature type="compositionally biased region" description="Low complexity" evidence="1">
    <location>
        <begin position="130"/>
        <end position="139"/>
    </location>
</feature>
<keyword evidence="2" id="KW-0472">Membrane</keyword>
<feature type="region of interest" description="Disordered" evidence="1">
    <location>
        <begin position="119"/>
        <end position="139"/>
    </location>
</feature>
<dbReference type="AlphaFoldDB" id="A0A9P6D2W1"/>
<comment type="caution">
    <text evidence="3">The sequence shown here is derived from an EMBL/GenBank/DDBJ whole genome shotgun (WGS) entry which is preliminary data.</text>
</comment>
<name>A0A9P6D2W1_9AGAR</name>
<dbReference type="Proteomes" id="UP000807469">
    <property type="component" value="Unassembled WGS sequence"/>
</dbReference>
<reference evidence="3" key="1">
    <citation type="submission" date="2020-11" db="EMBL/GenBank/DDBJ databases">
        <authorList>
            <consortium name="DOE Joint Genome Institute"/>
            <person name="Ahrendt S."/>
            <person name="Riley R."/>
            <person name="Andreopoulos W."/>
            <person name="Labutti K."/>
            <person name="Pangilinan J."/>
            <person name="Ruiz-Duenas F.J."/>
            <person name="Barrasa J.M."/>
            <person name="Sanchez-Garcia M."/>
            <person name="Camarero S."/>
            <person name="Miyauchi S."/>
            <person name="Serrano A."/>
            <person name="Linde D."/>
            <person name="Babiker R."/>
            <person name="Drula E."/>
            <person name="Ayuso-Fernandez I."/>
            <person name="Pacheco R."/>
            <person name="Padilla G."/>
            <person name="Ferreira P."/>
            <person name="Barriuso J."/>
            <person name="Kellner H."/>
            <person name="Castanera R."/>
            <person name="Alfaro M."/>
            <person name="Ramirez L."/>
            <person name="Pisabarro A.G."/>
            <person name="Kuo A."/>
            <person name="Tritt A."/>
            <person name="Lipzen A."/>
            <person name="He G."/>
            <person name="Yan M."/>
            <person name="Ng V."/>
            <person name="Cullen D."/>
            <person name="Martin F."/>
            <person name="Rosso M.-N."/>
            <person name="Henrissat B."/>
            <person name="Hibbett D."/>
            <person name="Martinez A.T."/>
            <person name="Grigoriev I.V."/>
        </authorList>
    </citation>
    <scope>NUCLEOTIDE SEQUENCE</scope>
    <source>
        <strain evidence="3">CIRM-BRFM 674</strain>
    </source>
</reference>
<protein>
    <submittedName>
        <fullName evidence="3">Uncharacterized protein</fullName>
    </submittedName>
</protein>
<evidence type="ECO:0000256" key="2">
    <source>
        <dbReference type="SAM" id="Phobius"/>
    </source>
</evidence>
<accession>A0A9P6D2W1</accession>
<gene>
    <name evidence="3" type="ORF">BDN70DRAFT_569129</name>
</gene>
<keyword evidence="4" id="KW-1185">Reference proteome</keyword>
<keyword evidence="2" id="KW-0812">Transmembrane</keyword>
<feature type="transmembrane region" description="Helical" evidence="2">
    <location>
        <begin position="73"/>
        <end position="96"/>
    </location>
</feature>
<keyword evidence="2" id="KW-1133">Transmembrane helix</keyword>
<organism evidence="3 4">
    <name type="scientific">Pholiota conissans</name>
    <dbReference type="NCBI Taxonomy" id="109636"/>
    <lineage>
        <taxon>Eukaryota</taxon>
        <taxon>Fungi</taxon>
        <taxon>Dikarya</taxon>
        <taxon>Basidiomycota</taxon>
        <taxon>Agaricomycotina</taxon>
        <taxon>Agaricomycetes</taxon>
        <taxon>Agaricomycetidae</taxon>
        <taxon>Agaricales</taxon>
        <taxon>Agaricineae</taxon>
        <taxon>Strophariaceae</taxon>
        <taxon>Pholiota</taxon>
    </lineage>
</organism>
<sequence>MQRGGKRKCEHHRKLRPQSGDAAMYCNGGSLGDYAGCQELARRSAMLPCRQSDFLQIMACETTHIVVRVLEEVLSVAVGVDVVVVVVVLVVVVVVAPSSIAGIEGKEGVGSIGIERMVEDGNRKGRSRGPPRSGPMSSRLAGIPLASMLTEAVAEAATDVGETASP</sequence>
<evidence type="ECO:0000256" key="1">
    <source>
        <dbReference type="SAM" id="MobiDB-lite"/>
    </source>
</evidence>